<dbReference type="Proteomes" id="UP000607653">
    <property type="component" value="Unassembled WGS sequence"/>
</dbReference>
<protein>
    <submittedName>
        <fullName evidence="1">Uncharacterized protein</fullName>
    </submittedName>
</protein>
<accession>A0A822YLR8</accession>
<dbReference type="EMBL" id="DUZY01000003">
    <property type="protein sequence ID" value="DAD33472.1"/>
    <property type="molecule type" value="Genomic_DNA"/>
</dbReference>
<dbReference type="AlphaFoldDB" id="A0A822YLR8"/>
<gene>
    <name evidence="1" type="ORF">HUJ06_012323</name>
</gene>
<comment type="caution">
    <text evidence="1">The sequence shown here is derived from an EMBL/GenBank/DDBJ whole genome shotgun (WGS) entry which is preliminary data.</text>
</comment>
<keyword evidence="2" id="KW-1185">Reference proteome</keyword>
<evidence type="ECO:0000313" key="2">
    <source>
        <dbReference type="Proteomes" id="UP000607653"/>
    </source>
</evidence>
<reference evidence="1 2" key="1">
    <citation type="journal article" date="2020" name="Mol. Biol. Evol.">
        <title>Distinct Expression and Methylation Patterns for Genes with Different Fates following a Single Whole-Genome Duplication in Flowering Plants.</title>
        <authorList>
            <person name="Shi T."/>
            <person name="Rahmani R.S."/>
            <person name="Gugger P.F."/>
            <person name="Wang M."/>
            <person name="Li H."/>
            <person name="Zhang Y."/>
            <person name="Li Z."/>
            <person name="Wang Q."/>
            <person name="Van de Peer Y."/>
            <person name="Marchal K."/>
            <person name="Chen J."/>
        </authorList>
    </citation>
    <scope>NUCLEOTIDE SEQUENCE [LARGE SCALE GENOMIC DNA]</scope>
    <source>
        <tissue evidence="1">Leaf</tissue>
    </source>
</reference>
<sequence length="75" mass="8273">MLLQGYTAYSAKKIPSARINRALNQELVTRATNQFTGLQLSSGQPIFPTKRAILRKNIRQLGILSCLSIMLSPGI</sequence>
<evidence type="ECO:0000313" key="1">
    <source>
        <dbReference type="EMBL" id="DAD33472.1"/>
    </source>
</evidence>
<name>A0A822YLR8_NELNU</name>
<organism evidence="1 2">
    <name type="scientific">Nelumbo nucifera</name>
    <name type="common">Sacred lotus</name>
    <dbReference type="NCBI Taxonomy" id="4432"/>
    <lineage>
        <taxon>Eukaryota</taxon>
        <taxon>Viridiplantae</taxon>
        <taxon>Streptophyta</taxon>
        <taxon>Embryophyta</taxon>
        <taxon>Tracheophyta</taxon>
        <taxon>Spermatophyta</taxon>
        <taxon>Magnoliopsida</taxon>
        <taxon>Proteales</taxon>
        <taxon>Nelumbonaceae</taxon>
        <taxon>Nelumbo</taxon>
    </lineage>
</organism>
<proteinExistence type="predicted"/>